<dbReference type="RefSeq" id="WP_003149838.1">
    <property type="nucleotide sequence ID" value="NZ_ACFE01000003.1"/>
</dbReference>
<dbReference type="Pfam" id="PF05973">
    <property type="entry name" value="Gp49"/>
    <property type="match status" value="1"/>
</dbReference>
<sequence length="121" mass="14416">MYEILFYRDNKGRQPVLDYLQELSRSKSKDSRIKLNKISDYIQALSVYGTEQLTENYVKHLDGEIWELRPIRDRILFAGVIGGRYVLLHQFMKQSQKTPVREIEQAKRELSDFKKRSGLYE</sequence>
<dbReference type="eggNOG" id="COG4679">
    <property type="taxonomic scope" value="Bacteria"/>
</dbReference>
<organism evidence="1 2">
    <name type="scientific">Lancefieldella rimae (strain ATCC 49626 / DSM 7090 / CCUG 31168 / NBRC 15546 / VPI D140H-11A)</name>
    <name type="common">Atopobium rimae</name>
    <dbReference type="NCBI Taxonomy" id="553184"/>
    <lineage>
        <taxon>Bacteria</taxon>
        <taxon>Bacillati</taxon>
        <taxon>Actinomycetota</taxon>
        <taxon>Coriobacteriia</taxon>
        <taxon>Coriobacteriales</taxon>
        <taxon>Atopobiaceae</taxon>
        <taxon>Lancefieldella</taxon>
    </lineage>
</organism>
<proteinExistence type="predicted"/>
<protein>
    <submittedName>
        <fullName evidence="1">Toxin-antitoxin system, toxin component, RelE family</fullName>
    </submittedName>
</protein>
<dbReference type="InterPro" id="IPR009241">
    <property type="entry name" value="HigB-like"/>
</dbReference>
<name>B9CNC3_LANR4</name>
<dbReference type="GeneID" id="84904966"/>
<dbReference type="AlphaFoldDB" id="B9CNC3"/>
<reference evidence="1 2" key="1">
    <citation type="submission" date="2009-01" db="EMBL/GenBank/DDBJ databases">
        <authorList>
            <person name="Madupu R."/>
            <person name="Sebastian Y."/>
            <person name="Durkin A.S."/>
            <person name="Torralba M."/>
            <person name="Methe B."/>
            <person name="Sutton G.G."/>
            <person name="Strausberg R.L."/>
            <person name="Nelson K.E."/>
        </authorList>
    </citation>
    <scope>NUCLEOTIDE SEQUENCE [LARGE SCALE GENOMIC DNA]</scope>
    <source>
        <strain evidence="1 2">ATCC 49626</strain>
    </source>
</reference>
<comment type="caution">
    <text evidence="1">The sequence shown here is derived from an EMBL/GenBank/DDBJ whole genome shotgun (WGS) entry which is preliminary data.</text>
</comment>
<evidence type="ECO:0000313" key="1">
    <source>
        <dbReference type="EMBL" id="EEE16995.1"/>
    </source>
</evidence>
<dbReference type="Proteomes" id="UP000004070">
    <property type="component" value="Unassembled WGS sequence"/>
</dbReference>
<accession>B9CNC3</accession>
<gene>
    <name evidence="1" type="ORF">ATORI0001_1082</name>
</gene>
<dbReference type="EMBL" id="ACFE01000003">
    <property type="protein sequence ID" value="EEE16995.1"/>
    <property type="molecule type" value="Genomic_DNA"/>
</dbReference>
<evidence type="ECO:0000313" key="2">
    <source>
        <dbReference type="Proteomes" id="UP000004070"/>
    </source>
</evidence>